<keyword evidence="4" id="KW-1185">Reference proteome</keyword>
<name>A0ABQ4JIN9_9ACTN</name>
<evidence type="ECO:0000259" key="2">
    <source>
        <dbReference type="Pfam" id="PF00501"/>
    </source>
</evidence>
<dbReference type="NCBIfam" id="TIGR03089">
    <property type="entry name" value="TIGR03089 family protein"/>
    <property type="match status" value="1"/>
</dbReference>
<dbReference type="Proteomes" id="UP000653076">
    <property type="component" value="Unassembled WGS sequence"/>
</dbReference>
<dbReference type="EMBL" id="BOPC01000114">
    <property type="protein sequence ID" value="GIJ30467.1"/>
    <property type="molecule type" value="Genomic_DNA"/>
</dbReference>
<feature type="compositionally biased region" description="Basic and acidic residues" evidence="1">
    <location>
        <begin position="227"/>
        <end position="245"/>
    </location>
</feature>
<feature type="domain" description="AMP-dependent synthetase/ligase" evidence="2">
    <location>
        <begin position="27"/>
        <end position="103"/>
    </location>
</feature>
<dbReference type="InterPro" id="IPR000873">
    <property type="entry name" value="AMP-dep_synth/lig_dom"/>
</dbReference>
<dbReference type="Gene3D" id="3.40.50.12780">
    <property type="entry name" value="N-terminal domain of ligase-like"/>
    <property type="match status" value="1"/>
</dbReference>
<organism evidence="3 4">
    <name type="scientific">Micromonospora qiuiae</name>
    <dbReference type="NCBI Taxonomy" id="502268"/>
    <lineage>
        <taxon>Bacteria</taxon>
        <taxon>Bacillati</taxon>
        <taxon>Actinomycetota</taxon>
        <taxon>Actinomycetes</taxon>
        <taxon>Micromonosporales</taxon>
        <taxon>Micromonosporaceae</taxon>
        <taxon>Micromonospora</taxon>
    </lineage>
</organism>
<dbReference type="SUPFAM" id="SSF56801">
    <property type="entry name" value="Acetyl-CoA synthetase-like"/>
    <property type="match status" value="1"/>
</dbReference>
<evidence type="ECO:0000313" key="4">
    <source>
        <dbReference type="Proteomes" id="UP000653076"/>
    </source>
</evidence>
<evidence type="ECO:0000313" key="3">
    <source>
        <dbReference type="EMBL" id="GIJ30467.1"/>
    </source>
</evidence>
<accession>A0ABQ4JIN9</accession>
<feature type="region of interest" description="Disordered" evidence="1">
    <location>
        <begin position="226"/>
        <end position="245"/>
    </location>
</feature>
<dbReference type="Pfam" id="PF00501">
    <property type="entry name" value="AMP-binding"/>
    <property type="match status" value="1"/>
</dbReference>
<dbReference type="InterPro" id="IPR042099">
    <property type="entry name" value="ANL_N_sf"/>
</dbReference>
<dbReference type="InterPro" id="IPR017523">
    <property type="entry name" value="Rv3268"/>
</dbReference>
<gene>
    <name evidence="3" type="ORF">Vqi01_56290</name>
</gene>
<protein>
    <submittedName>
        <fullName evidence="3">TIGR03089 family protein</fullName>
    </submittedName>
</protein>
<sequence length="245" mass="25649">MSLSSDTVAGRVSFAPMADNISRVFADAIAADPARPLLTWYDDATGERTELSGATLANWVAKTANLLVDDLGLGPGDTAAVLLPPHWQTAAVLLGCWSAGLTVTDQPGDVDVLFATVDRSTEADAGTAGDRYALALHPFALPLREVPAGFADYVTEVRAHGDHFGAYPPGGPGHAELRARATARAAELGIAPNARLLIDVDALPDPVDWLLAPLTAGASLVLCAHPDPARQPDRRATERVTHTLP</sequence>
<reference evidence="3 4" key="1">
    <citation type="submission" date="2021-01" db="EMBL/GenBank/DDBJ databases">
        <title>Whole genome shotgun sequence of Verrucosispora qiuiae NBRC 106684.</title>
        <authorList>
            <person name="Komaki H."/>
            <person name="Tamura T."/>
        </authorList>
    </citation>
    <scope>NUCLEOTIDE SEQUENCE [LARGE SCALE GENOMIC DNA]</scope>
    <source>
        <strain evidence="3 4">NBRC 106684</strain>
    </source>
</reference>
<evidence type="ECO:0000256" key="1">
    <source>
        <dbReference type="SAM" id="MobiDB-lite"/>
    </source>
</evidence>
<comment type="caution">
    <text evidence="3">The sequence shown here is derived from an EMBL/GenBank/DDBJ whole genome shotgun (WGS) entry which is preliminary data.</text>
</comment>
<proteinExistence type="predicted"/>